<dbReference type="Gramene" id="TraesSTA6B03G03470880.2">
    <property type="protein sequence ID" value="TraesSTA6B03G03470880.2"/>
    <property type="gene ID" value="TraesSTA6B03G03470880"/>
</dbReference>
<keyword evidence="2 6" id="KW-0285">Flavoprotein</keyword>
<dbReference type="FunFam" id="3.50.50.60:FF:000565">
    <property type="entry name" value="Flavin-containing monooxygenase"/>
    <property type="match status" value="1"/>
</dbReference>
<dbReference type="EnsemblPlants" id="TraesCSU02G087500.1">
    <property type="protein sequence ID" value="TraesCSU02G087500.1"/>
    <property type="gene ID" value="TraesCSU02G087500"/>
</dbReference>
<organism evidence="7">
    <name type="scientific">Triticum aestivum</name>
    <name type="common">Wheat</name>
    <dbReference type="NCBI Taxonomy" id="4565"/>
    <lineage>
        <taxon>Eukaryota</taxon>
        <taxon>Viridiplantae</taxon>
        <taxon>Streptophyta</taxon>
        <taxon>Embryophyta</taxon>
        <taxon>Tracheophyta</taxon>
        <taxon>Spermatophyta</taxon>
        <taxon>Magnoliopsida</taxon>
        <taxon>Liliopsida</taxon>
        <taxon>Poales</taxon>
        <taxon>Poaceae</taxon>
        <taxon>BOP clade</taxon>
        <taxon>Pooideae</taxon>
        <taxon>Triticodae</taxon>
        <taxon>Triticeae</taxon>
        <taxon>Triticinae</taxon>
        <taxon>Triticum</taxon>
    </lineage>
</organism>
<dbReference type="Proteomes" id="UP000019116">
    <property type="component" value="Chromosome Un"/>
</dbReference>
<evidence type="ECO:0000256" key="5">
    <source>
        <dbReference type="ARBA" id="ARBA00023002"/>
    </source>
</evidence>
<gene>
    <name evidence="7" type="primary">LOC123172756</name>
</gene>
<accession>A0A3B6UAQ4</accession>
<dbReference type="InterPro" id="IPR050346">
    <property type="entry name" value="FMO-like"/>
</dbReference>
<dbReference type="InterPro" id="IPR036188">
    <property type="entry name" value="FAD/NAD-bd_sf"/>
</dbReference>
<dbReference type="EC" id="1.-.-.-" evidence="6"/>
<dbReference type="InterPro" id="IPR000960">
    <property type="entry name" value="Flavin_mOase"/>
</dbReference>
<dbReference type="InterPro" id="IPR020946">
    <property type="entry name" value="Flavin_mOase-like"/>
</dbReference>
<keyword evidence="4" id="KW-0521">NADP</keyword>
<evidence type="ECO:0000313" key="7">
    <source>
        <dbReference type="EnsemblPlants" id="TraesCSU02G087500.1"/>
    </source>
</evidence>
<proteinExistence type="inferred from homology"/>
<dbReference type="PaxDb" id="4565-Traes_6BS_3ADE4A8D9.1"/>
<comment type="cofactor">
    <cofactor evidence="6">
        <name>FAD</name>
        <dbReference type="ChEBI" id="CHEBI:57692"/>
    </cofactor>
</comment>
<dbReference type="Pfam" id="PF00743">
    <property type="entry name" value="FMO-like"/>
    <property type="match status" value="2"/>
</dbReference>
<keyword evidence="6" id="KW-0503">Monooxygenase</keyword>
<keyword evidence="3 6" id="KW-0274">FAD</keyword>
<dbReference type="GO" id="GO:0050661">
    <property type="term" value="F:NADP binding"/>
    <property type="evidence" value="ECO:0007669"/>
    <property type="project" value="InterPro"/>
</dbReference>
<dbReference type="PRINTS" id="PR00370">
    <property type="entry name" value="FMOXYGENASE"/>
</dbReference>
<dbReference type="GO" id="GO:0004497">
    <property type="term" value="F:monooxygenase activity"/>
    <property type="evidence" value="ECO:0000318"/>
    <property type="project" value="GO_Central"/>
</dbReference>
<dbReference type="GO" id="GO:0004499">
    <property type="term" value="F:N,N-dimethylaniline monooxygenase activity"/>
    <property type="evidence" value="ECO:0007669"/>
    <property type="project" value="InterPro"/>
</dbReference>
<protein>
    <recommendedName>
        <fullName evidence="6">Flavin-containing monooxygenase</fullName>
        <ecNumber evidence="6">1.-.-.-</ecNumber>
    </recommendedName>
</protein>
<dbReference type="GO" id="GO:0050660">
    <property type="term" value="F:flavin adenine dinucleotide binding"/>
    <property type="evidence" value="ECO:0007669"/>
    <property type="project" value="InterPro"/>
</dbReference>
<dbReference type="Gramene" id="TraesCSU02G087500.1">
    <property type="protein sequence ID" value="TraesCSU02G087500.1"/>
    <property type="gene ID" value="TraesCSU02G087500"/>
</dbReference>
<reference evidence="7" key="1">
    <citation type="submission" date="2018-08" db="EMBL/GenBank/DDBJ databases">
        <authorList>
            <person name="Rossello M."/>
        </authorList>
    </citation>
    <scope>NUCLEOTIDE SEQUENCE [LARGE SCALE GENOMIC DNA]</scope>
    <source>
        <strain evidence="7">cv. Chinese Spring</strain>
    </source>
</reference>
<dbReference type="AlphaFoldDB" id="A0A3B6UAQ4"/>
<comment type="similarity">
    <text evidence="1 6">Belongs to the FMO family.</text>
</comment>
<evidence type="ECO:0000256" key="3">
    <source>
        <dbReference type="ARBA" id="ARBA00022827"/>
    </source>
</evidence>
<name>A0A3B6UAQ4_WHEAT</name>
<evidence type="ECO:0000256" key="1">
    <source>
        <dbReference type="ARBA" id="ARBA00009183"/>
    </source>
</evidence>
<dbReference type="Gene3D" id="3.50.50.60">
    <property type="entry name" value="FAD/NAD(P)-binding domain"/>
    <property type="match status" value="2"/>
</dbReference>
<dbReference type="Gramene" id="TraesCSU03G0085200.1">
    <property type="protein sequence ID" value="TraesCSU03G0085200.1.CDS"/>
    <property type="gene ID" value="TraesCSU03G0085200"/>
</dbReference>
<dbReference type="PANTHER" id="PTHR23023">
    <property type="entry name" value="DIMETHYLANILINE MONOOXYGENASE"/>
    <property type="match status" value="1"/>
</dbReference>
<keyword evidence="8" id="KW-1185">Reference proteome</keyword>
<reference evidence="7" key="2">
    <citation type="submission" date="2018-10" db="UniProtKB">
        <authorList>
            <consortium name="EnsemblPlants"/>
        </authorList>
    </citation>
    <scope>IDENTIFICATION</scope>
</reference>
<evidence type="ECO:0000256" key="6">
    <source>
        <dbReference type="RuleBase" id="RU361177"/>
    </source>
</evidence>
<sequence length="533" mass="59670">MKIDMVCDDDIKPLQRQKVCVIGAGMAGLASARELRREGHDVTVLEQSGDVGGQWRYDPMTDGADPLGAAAAPVKVHGSMYASLRLISARETMGFTDFQFAPKDGRDGRRFPGHREVYLYLKDFCDAFGLMEFVRLNTSVVRVFLAPGPTRQWTVRSVDLGKSEEVEEAFDAVMVANGHYSQPRLPSIEGMEVWRGRQMHSHSYRVPEPFRDEVVVVVGCGASGKDIAMEVRRVAKEVHLVAKSMEEVAQELAKVLSKYSASLHLQPHVRTSVFCFPGSSHVDLQFSTWMQNEMIDPTTRQVERLCEDGRVVFGDGSTILADTIIYCTGFNYCFPFLDTEGAVTVDDNCVGPLFEHVFPPSLAPSLSFVGIPVKVFAPWFFEAQAKWVAQVLSGKRTLPPEVEMMRSVEEYYRAREAAGAPKNYTHDVSLFDTTALTTTHNLHDNRTLFMDEFGSKYCDFPGVEKWRYELLVSSLVNMFDNLETFRDEYQDSDSIRKGVEEWHLSAQQAQAAVVAVAPAATKEQLLGLLEKVE</sequence>
<dbReference type="STRING" id="4565.A0A3B6UAQ4"/>
<dbReference type="SUPFAM" id="SSF51905">
    <property type="entry name" value="FAD/NAD(P)-binding domain"/>
    <property type="match status" value="2"/>
</dbReference>
<evidence type="ECO:0000313" key="8">
    <source>
        <dbReference type="Proteomes" id="UP000019116"/>
    </source>
</evidence>
<dbReference type="OrthoDB" id="66881at2759"/>
<dbReference type="Gramene" id="TraesPARA_EIv1.0_2032780.3">
    <property type="protein sequence ID" value="TraesPARA_EIv1.0_2032780.3.CDS"/>
    <property type="gene ID" value="TraesPARA_EIv1.0_2032780"/>
</dbReference>
<dbReference type="SMR" id="A0A3B6UAQ4"/>
<evidence type="ECO:0000256" key="4">
    <source>
        <dbReference type="ARBA" id="ARBA00022857"/>
    </source>
</evidence>
<keyword evidence="5 6" id="KW-0560">Oxidoreductase</keyword>
<evidence type="ECO:0000256" key="2">
    <source>
        <dbReference type="ARBA" id="ARBA00022630"/>
    </source>
</evidence>